<dbReference type="GO" id="GO:0006433">
    <property type="term" value="P:prolyl-tRNA aminoacylation"/>
    <property type="evidence" value="ECO:0007669"/>
    <property type="project" value="InterPro"/>
</dbReference>
<dbReference type="PANTHER" id="PTHR42753">
    <property type="entry name" value="MITOCHONDRIAL RIBOSOME PROTEIN L39/PROLYL-TRNA LIGASE FAMILY MEMBER"/>
    <property type="match status" value="1"/>
</dbReference>
<dbReference type="Proteomes" id="UP000189513">
    <property type="component" value="Unassembled WGS sequence"/>
</dbReference>
<name>A0A1V2L1V2_CYBFA</name>
<gene>
    <name evidence="11" type="ORF">BON22_5074</name>
</gene>
<evidence type="ECO:0000256" key="7">
    <source>
        <dbReference type="ARBA" id="ARBA00023146"/>
    </source>
</evidence>
<dbReference type="GO" id="GO:0005739">
    <property type="term" value="C:mitochondrion"/>
    <property type="evidence" value="ECO:0007669"/>
    <property type="project" value="TreeGrafter"/>
</dbReference>
<dbReference type="Gene3D" id="3.30.930.10">
    <property type="entry name" value="Bira Bifunctional Protein, Domain 2"/>
    <property type="match status" value="2"/>
</dbReference>
<dbReference type="InterPro" id="IPR006195">
    <property type="entry name" value="aa-tRNA-synth_II"/>
</dbReference>
<comment type="catalytic activity">
    <reaction evidence="9">
        <text>tRNA(Pro) + L-proline + ATP = L-prolyl-tRNA(Pro) + AMP + diphosphate</text>
        <dbReference type="Rhea" id="RHEA:14305"/>
        <dbReference type="Rhea" id="RHEA-COMP:9700"/>
        <dbReference type="Rhea" id="RHEA-COMP:9702"/>
        <dbReference type="ChEBI" id="CHEBI:30616"/>
        <dbReference type="ChEBI" id="CHEBI:33019"/>
        <dbReference type="ChEBI" id="CHEBI:60039"/>
        <dbReference type="ChEBI" id="CHEBI:78442"/>
        <dbReference type="ChEBI" id="CHEBI:78532"/>
        <dbReference type="ChEBI" id="CHEBI:456215"/>
        <dbReference type="EC" id="6.1.1.15"/>
    </reaction>
</comment>
<accession>A0A1V2L1V2</accession>
<keyword evidence="5" id="KW-0067">ATP-binding</keyword>
<dbReference type="InterPro" id="IPR045864">
    <property type="entry name" value="aa-tRNA-synth_II/BPL/LPL"/>
</dbReference>
<protein>
    <recommendedName>
        <fullName evidence="2">proline--tRNA ligase</fullName>
        <ecNumber evidence="2">6.1.1.15</ecNumber>
    </recommendedName>
    <alternativeName>
        <fullName evidence="8">Prolyl-tRNA synthetase</fullName>
    </alternativeName>
</protein>
<dbReference type="Pfam" id="PF00587">
    <property type="entry name" value="tRNA-synt_2b"/>
    <property type="match status" value="1"/>
</dbReference>
<proteinExistence type="inferred from homology"/>
<comment type="caution">
    <text evidence="11">The sequence shown here is derived from an EMBL/GenBank/DDBJ whole genome shotgun (WGS) entry which is preliminary data.</text>
</comment>
<keyword evidence="3 11" id="KW-0436">Ligase</keyword>
<keyword evidence="6" id="KW-0648">Protein biosynthesis</keyword>
<evidence type="ECO:0000256" key="9">
    <source>
        <dbReference type="ARBA" id="ARBA00047671"/>
    </source>
</evidence>
<dbReference type="OMA" id="NCDYAAN"/>
<dbReference type="GO" id="GO:0005524">
    <property type="term" value="F:ATP binding"/>
    <property type="evidence" value="ECO:0007669"/>
    <property type="project" value="UniProtKB-KW"/>
</dbReference>
<sequence>MLLRRLPSRAQSTLSTHHIFAKRPLNKPPVTSIPTHVLLQDLGYVNQPSAGTAHWLPLGLRVLRRVENIIRTRMDEIGGEEFELSSLSGRALWEKTGRWGNTELFKMNVNDKDNADFCLAPTHEEEITELLRLAGVSYKDLPVLTYQMTRKYRFEKRPRGGLLRGREFLMKDAYSFDKDQRGALEMFDKVNGAYWKIFKDLKVPFEKAVADSGDIGGNLSHEWHFVHENGEDLLFKCDECGYVSNVEKTISLPEEGEYAESADVVYGLTKDGDTLVAAYYPRGRTFAPNMLKSEIEDLDLSSLSLPAETVIEKFSANEDEMILKKFVRIMDSRISDRTDLPDFPFKTFQKNNFTLITDTCLVEAVEGEYCEECGEGKLQGMNAIEVGHTFYLGKRYSDPMGAKFASQENKLESFEMGCYGIGVSRIVAAIAEMTRDDEGLVWPSSIAPYDVALVEAPKVDQEYMKELKESLGEKKLRLMEDKRDKIGFGAKMGSARMHGIPIIAVVGKKWPLVELEIRGMRWDQSKEEYEYEKIMDEKAGEYQWTVETDGAVEKHFVHKDHVGDVVGALLKDL</sequence>
<dbReference type="GO" id="GO:0004827">
    <property type="term" value="F:proline-tRNA ligase activity"/>
    <property type="evidence" value="ECO:0007669"/>
    <property type="project" value="UniProtKB-EC"/>
</dbReference>
<evidence type="ECO:0000313" key="12">
    <source>
        <dbReference type="Proteomes" id="UP000189513"/>
    </source>
</evidence>
<dbReference type="SUPFAM" id="SSF55681">
    <property type="entry name" value="Class II aaRS and biotin synthetases"/>
    <property type="match status" value="1"/>
</dbReference>
<evidence type="ECO:0000256" key="5">
    <source>
        <dbReference type="ARBA" id="ARBA00022840"/>
    </source>
</evidence>
<dbReference type="SUPFAM" id="SSF52954">
    <property type="entry name" value="Class II aaRS ABD-related"/>
    <property type="match status" value="1"/>
</dbReference>
<keyword evidence="4" id="KW-0547">Nucleotide-binding</keyword>
<evidence type="ECO:0000256" key="8">
    <source>
        <dbReference type="ARBA" id="ARBA00029731"/>
    </source>
</evidence>
<dbReference type="STRING" id="36022.A0A1V2L1V2"/>
<dbReference type="PROSITE" id="PS50862">
    <property type="entry name" value="AA_TRNA_LIGASE_II"/>
    <property type="match status" value="1"/>
</dbReference>
<dbReference type="InterPro" id="IPR002314">
    <property type="entry name" value="aa-tRNA-synt_IIb"/>
</dbReference>
<dbReference type="PANTHER" id="PTHR42753:SF2">
    <property type="entry name" value="PROLINE--TRNA LIGASE"/>
    <property type="match status" value="1"/>
</dbReference>
<evidence type="ECO:0000256" key="6">
    <source>
        <dbReference type="ARBA" id="ARBA00022917"/>
    </source>
</evidence>
<dbReference type="AlphaFoldDB" id="A0A1V2L1V2"/>
<organism evidence="11 12">
    <name type="scientific">Cyberlindnera fabianii</name>
    <name type="common">Yeast</name>
    <name type="synonym">Hansenula fabianii</name>
    <dbReference type="NCBI Taxonomy" id="36022"/>
    <lineage>
        <taxon>Eukaryota</taxon>
        <taxon>Fungi</taxon>
        <taxon>Dikarya</taxon>
        <taxon>Ascomycota</taxon>
        <taxon>Saccharomycotina</taxon>
        <taxon>Saccharomycetes</taxon>
        <taxon>Phaffomycetales</taxon>
        <taxon>Phaffomycetaceae</taxon>
        <taxon>Cyberlindnera</taxon>
    </lineage>
</organism>
<evidence type="ECO:0000256" key="3">
    <source>
        <dbReference type="ARBA" id="ARBA00022598"/>
    </source>
</evidence>
<evidence type="ECO:0000256" key="4">
    <source>
        <dbReference type="ARBA" id="ARBA00022741"/>
    </source>
</evidence>
<feature type="domain" description="Aminoacyl-transfer RNA synthetases class-II family profile" evidence="10">
    <location>
        <begin position="59"/>
        <end position="443"/>
    </location>
</feature>
<reference evidence="12" key="1">
    <citation type="journal article" date="2017" name="Genome Announc.">
        <title>Genome sequences of Cyberlindnera fabianii 65, Pichia kudriavzevii 129, and Saccharomyces cerevisiae 131 isolated from fermented masau fruits in Zimbabwe.</title>
        <authorList>
            <person name="van Rijswijck I.M.H."/>
            <person name="Derks M.F.L."/>
            <person name="Abee T."/>
            <person name="de Ridder D."/>
            <person name="Smid E.J."/>
        </authorList>
    </citation>
    <scope>NUCLEOTIDE SEQUENCE [LARGE SCALE GENOMIC DNA]</scope>
    <source>
        <strain evidence="12">65</strain>
    </source>
</reference>
<dbReference type="InterPro" id="IPR050062">
    <property type="entry name" value="Pro-tRNA_synthetase"/>
</dbReference>
<evidence type="ECO:0000259" key="10">
    <source>
        <dbReference type="PROSITE" id="PS50862"/>
    </source>
</evidence>
<evidence type="ECO:0000313" key="11">
    <source>
        <dbReference type="EMBL" id="ONH65031.1"/>
    </source>
</evidence>
<keyword evidence="7" id="KW-0030">Aminoacyl-tRNA synthetase</keyword>
<dbReference type="InterPro" id="IPR002316">
    <property type="entry name" value="Pro-tRNA-ligase_IIa"/>
</dbReference>
<dbReference type="Gene3D" id="3.40.50.800">
    <property type="entry name" value="Anticodon-binding domain"/>
    <property type="match status" value="1"/>
</dbReference>
<evidence type="ECO:0000256" key="1">
    <source>
        <dbReference type="ARBA" id="ARBA00008226"/>
    </source>
</evidence>
<dbReference type="EMBL" id="MPUK01000014">
    <property type="protein sequence ID" value="ONH65031.1"/>
    <property type="molecule type" value="Genomic_DNA"/>
</dbReference>
<dbReference type="InterPro" id="IPR036621">
    <property type="entry name" value="Anticodon-bd_dom_sf"/>
</dbReference>
<dbReference type="PRINTS" id="PR01046">
    <property type="entry name" value="TRNASYNTHPRO"/>
</dbReference>
<dbReference type="VEuPathDB" id="FungiDB:BON22_5074"/>
<evidence type="ECO:0000256" key="2">
    <source>
        <dbReference type="ARBA" id="ARBA00012831"/>
    </source>
</evidence>
<dbReference type="EC" id="6.1.1.15" evidence="2"/>
<keyword evidence="12" id="KW-1185">Reference proteome</keyword>
<comment type="similarity">
    <text evidence="1">Belongs to the class-II aminoacyl-tRNA synthetase family.</text>
</comment>